<keyword evidence="1" id="KW-0862">Zinc</keyword>
<protein>
    <recommendedName>
        <fullName evidence="3">SWIM-type domain-containing protein</fullName>
    </recommendedName>
</protein>
<dbReference type="PROSITE" id="PS50966">
    <property type="entry name" value="ZF_SWIM"/>
    <property type="match status" value="1"/>
</dbReference>
<feature type="compositionally biased region" description="Polar residues" evidence="2">
    <location>
        <begin position="190"/>
        <end position="201"/>
    </location>
</feature>
<keyword evidence="5" id="KW-1185">Reference proteome</keyword>
<dbReference type="InterPro" id="IPR007527">
    <property type="entry name" value="Znf_SWIM"/>
</dbReference>
<name>A0A162RN95_9CRUS</name>
<evidence type="ECO:0000313" key="5">
    <source>
        <dbReference type="Proteomes" id="UP000076858"/>
    </source>
</evidence>
<organism evidence="4 5">
    <name type="scientific">Daphnia magna</name>
    <dbReference type="NCBI Taxonomy" id="35525"/>
    <lineage>
        <taxon>Eukaryota</taxon>
        <taxon>Metazoa</taxon>
        <taxon>Ecdysozoa</taxon>
        <taxon>Arthropoda</taxon>
        <taxon>Crustacea</taxon>
        <taxon>Branchiopoda</taxon>
        <taxon>Diplostraca</taxon>
        <taxon>Cladocera</taxon>
        <taxon>Anomopoda</taxon>
        <taxon>Daphniidae</taxon>
        <taxon>Daphnia</taxon>
    </lineage>
</organism>
<gene>
    <name evidence="4" type="ORF">APZ42_012583</name>
</gene>
<dbReference type="AlphaFoldDB" id="A0A162RN95"/>
<evidence type="ECO:0000313" key="4">
    <source>
        <dbReference type="EMBL" id="KZS20657.1"/>
    </source>
</evidence>
<feature type="region of interest" description="Disordered" evidence="2">
    <location>
        <begin position="77"/>
        <end position="114"/>
    </location>
</feature>
<keyword evidence="1" id="KW-0479">Metal-binding</keyword>
<accession>A0A162RN95</accession>
<feature type="compositionally biased region" description="Basic and acidic residues" evidence="2">
    <location>
        <begin position="170"/>
        <end position="179"/>
    </location>
</feature>
<evidence type="ECO:0000256" key="2">
    <source>
        <dbReference type="SAM" id="MobiDB-lite"/>
    </source>
</evidence>
<reference evidence="4 5" key="1">
    <citation type="submission" date="2016-03" db="EMBL/GenBank/DDBJ databases">
        <title>EvidentialGene: Evidence-directed Construction of Genes on Genomes.</title>
        <authorList>
            <person name="Gilbert D.G."/>
            <person name="Choi J.-H."/>
            <person name="Mockaitis K."/>
            <person name="Colbourne J."/>
            <person name="Pfrender M."/>
        </authorList>
    </citation>
    <scope>NUCLEOTIDE SEQUENCE [LARGE SCALE GENOMIC DNA]</scope>
    <source>
        <strain evidence="4 5">Xinb3</strain>
        <tissue evidence="4">Complete organism</tissue>
    </source>
</reference>
<evidence type="ECO:0000259" key="3">
    <source>
        <dbReference type="PROSITE" id="PS50966"/>
    </source>
</evidence>
<dbReference type="EMBL" id="LRGB01000139">
    <property type="protein sequence ID" value="KZS20657.1"/>
    <property type="molecule type" value="Genomic_DNA"/>
</dbReference>
<dbReference type="Proteomes" id="UP000076858">
    <property type="component" value="Unassembled WGS sequence"/>
</dbReference>
<feature type="domain" description="SWIM-type" evidence="3">
    <location>
        <begin position="24"/>
        <end position="65"/>
    </location>
</feature>
<comment type="caution">
    <text evidence="4">The sequence shown here is derived from an EMBL/GenBank/DDBJ whole genome shotgun (WGS) entry which is preliminary data.</text>
</comment>
<proteinExistence type="predicted"/>
<sequence length="208" mass="23189">MIQRLELQPTVPMKVLTKDNVTVYNVATLLNKNDLIKQIGPGEYVCTCHASATCAHVVAVQMHLQCFDHDTKKPRNSTLALKRARKPADKTSGRKRPRKKDVDPPSLSNKLTPKGVIYTEAADKLLNGQEKEVFEHMLGSQPDENENTDLAKRAVLDKSLEDFSNMAAEKSNDGDRPGFSDEEEEELRLTISNALANTTTEESIDLQK</sequence>
<feature type="region of interest" description="Disordered" evidence="2">
    <location>
        <begin position="162"/>
        <end position="208"/>
    </location>
</feature>
<dbReference type="GO" id="GO:0008270">
    <property type="term" value="F:zinc ion binding"/>
    <property type="evidence" value="ECO:0007669"/>
    <property type="project" value="UniProtKB-KW"/>
</dbReference>
<keyword evidence="1" id="KW-0863">Zinc-finger</keyword>
<evidence type="ECO:0000256" key="1">
    <source>
        <dbReference type="PROSITE-ProRule" id="PRU00325"/>
    </source>
</evidence>